<organism evidence="2 3">
    <name type="scientific">Parasulfitobacter algicola</name>
    <dbReference type="NCBI Taxonomy" id="2614809"/>
    <lineage>
        <taxon>Bacteria</taxon>
        <taxon>Pseudomonadati</taxon>
        <taxon>Pseudomonadota</taxon>
        <taxon>Alphaproteobacteria</taxon>
        <taxon>Rhodobacterales</taxon>
        <taxon>Roseobacteraceae</taxon>
        <taxon>Parasulfitobacter</taxon>
    </lineage>
</organism>
<feature type="signal peptide" evidence="1">
    <location>
        <begin position="1"/>
        <end position="23"/>
    </location>
</feature>
<proteinExistence type="predicted"/>
<gene>
    <name evidence="2" type="ORF">HRQ87_03945</name>
</gene>
<keyword evidence="3" id="KW-1185">Reference proteome</keyword>
<reference evidence="2 3" key="1">
    <citation type="submission" date="2020-06" db="EMBL/GenBank/DDBJ databases">
        <title>Sulfitobacter algicola sp. nov., isolated from green algae.</title>
        <authorList>
            <person name="Wang C."/>
        </authorList>
    </citation>
    <scope>NUCLEOTIDE SEQUENCE [LARGE SCALE GENOMIC DNA]</scope>
    <source>
        <strain evidence="2 3">1151</strain>
    </source>
</reference>
<feature type="chain" id="PRO_5046639849" evidence="1">
    <location>
        <begin position="24"/>
        <end position="131"/>
    </location>
</feature>
<dbReference type="PROSITE" id="PS51257">
    <property type="entry name" value="PROKAR_LIPOPROTEIN"/>
    <property type="match status" value="1"/>
</dbReference>
<dbReference type="Proteomes" id="UP000777935">
    <property type="component" value="Unassembled WGS sequence"/>
</dbReference>
<keyword evidence="2" id="KW-0396">Initiation factor</keyword>
<keyword evidence="2" id="KW-0648">Protein biosynthesis</keyword>
<name>A0ABX2IV79_9RHOB</name>
<keyword evidence="1" id="KW-0732">Signal</keyword>
<accession>A0ABX2IV79</accession>
<comment type="caution">
    <text evidence="2">The sequence shown here is derived from an EMBL/GenBank/DDBJ whole genome shotgun (WGS) entry which is preliminary data.</text>
</comment>
<evidence type="ECO:0000256" key="1">
    <source>
        <dbReference type="SAM" id="SignalP"/>
    </source>
</evidence>
<dbReference type="GO" id="GO:0003743">
    <property type="term" value="F:translation initiation factor activity"/>
    <property type="evidence" value="ECO:0007669"/>
    <property type="project" value="UniProtKB-KW"/>
</dbReference>
<dbReference type="EMBL" id="JABUFE010000002">
    <property type="protein sequence ID" value="NSX53948.1"/>
    <property type="molecule type" value="Genomic_DNA"/>
</dbReference>
<protein>
    <submittedName>
        <fullName evidence="2">Translation initiation factor 2</fullName>
    </submittedName>
</protein>
<evidence type="ECO:0000313" key="3">
    <source>
        <dbReference type="Proteomes" id="UP000777935"/>
    </source>
</evidence>
<sequence length="131" mass="13606">MVFKSRLVMAFSISALFIVSGCATVTRGSNDMLQIVSQPAGAQVKTSNGYSCDNTPCELKIPRRSKFVVTISKAGCQTQQVKVTNELAEGGAAGMAGNVLIGGVIGIGVDAATGATQNLEPNPVMVNLRCR</sequence>
<evidence type="ECO:0000313" key="2">
    <source>
        <dbReference type="EMBL" id="NSX53948.1"/>
    </source>
</evidence>